<keyword evidence="3" id="KW-1185">Reference proteome</keyword>
<evidence type="ECO:0000313" key="3">
    <source>
        <dbReference type="Proteomes" id="UP001240171"/>
    </source>
</evidence>
<comment type="caution">
    <text evidence="2">The sequence shown here is derived from an EMBL/GenBank/DDBJ whole genome shotgun (WGS) entry which is preliminary data.</text>
</comment>
<dbReference type="InterPro" id="IPR051465">
    <property type="entry name" value="Cell_Envelope_Struct_Comp"/>
</dbReference>
<proteinExistence type="predicted"/>
<name>A0ABT9CAG3_9BACL</name>
<accession>A0ABT9CAG3</accession>
<dbReference type="PANTHER" id="PTHR43308:SF5">
    <property type="entry name" value="S-LAYER PROTEIN _ PEPTIDOGLYCAN ENDO-BETA-N-ACETYLGLUCOSAMINIDASE"/>
    <property type="match status" value="1"/>
</dbReference>
<feature type="domain" description="SLH" evidence="1">
    <location>
        <begin position="179"/>
        <end position="242"/>
    </location>
</feature>
<dbReference type="PANTHER" id="PTHR43308">
    <property type="entry name" value="OUTER MEMBRANE PROTEIN ALPHA-RELATED"/>
    <property type="match status" value="1"/>
</dbReference>
<protein>
    <submittedName>
        <fullName evidence="2">S-layer homology domain-containing protein</fullName>
    </submittedName>
</protein>
<gene>
    <name evidence="2" type="ORF">Q5741_01105</name>
</gene>
<evidence type="ECO:0000313" key="2">
    <source>
        <dbReference type="EMBL" id="MDO7905007.1"/>
    </source>
</evidence>
<dbReference type="Proteomes" id="UP001240171">
    <property type="component" value="Unassembled WGS sequence"/>
</dbReference>
<feature type="domain" description="SLH" evidence="1">
    <location>
        <begin position="44"/>
        <end position="106"/>
    </location>
</feature>
<dbReference type="InterPro" id="IPR001119">
    <property type="entry name" value="SLH_dom"/>
</dbReference>
<evidence type="ECO:0000259" key="1">
    <source>
        <dbReference type="PROSITE" id="PS51272"/>
    </source>
</evidence>
<dbReference type="PROSITE" id="PS51272">
    <property type="entry name" value="SLH"/>
    <property type="match status" value="2"/>
</dbReference>
<dbReference type="Pfam" id="PF00395">
    <property type="entry name" value="SLH"/>
    <property type="match status" value="2"/>
</dbReference>
<organism evidence="2 3">
    <name type="scientific">Paenibacillus lacisoli</name>
    <dbReference type="NCBI Taxonomy" id="3064525"/>
    <lineage>
        <taxon>Bacteria</taxon>
        <taxon>Bacillati</taxon>
        <taxon>Bacillota</taxon>
        <taxon>Bacilli</taxon>
        <taxon>Bacillales</taxon>
        <taxon>Paenibacillaceae</taxon>
        <taxon>Paenibacillus</taxon>
    </lineage>
</organism>
<sequence>MEFKRGQALHSKVVVSAVLAGMITLGTGTSTFAAETTTVSAAAASSIFSDVKTGYWAEKHIYKLAGQDILLGNNGLFRPGDAVTQQEAITMAIRFLNKENQLSSASPTAVPAKIQVNNYYKSYAALAFQLKLLDAAEESSVDVGKDTWGSKKATREWIAKLLVRALGKDAEAKSAASTATGFADNNKISANAKGYVNVAVSLDLTKGVDGNRFDPLGQVTRAQLATFFSRGEALTNNVYSNVTEGYVVQNAGGKLTLNVSGSKVTFNVPASTPYFSKTSETRAAADDVKLYSKVSVIGKNGTASYIEIVDPTQQVESIQGSFQRLASGNKLWMLVNDNYESYTYDSDTVFTDQNGNVIKPEALTQNSLIELSRETFTSDKKPVSVTVKSGIVNKSDTGTVQSVDTVNKTITFKSASGITDTFKLDDLSVIKYQNELLALSELKAGAAVKYTIKNSVIASVEVTQGVERTVRGVLYSIGQDNKTLTYQKEGGGLEVKFLSDKPEIVVTGMASASLSDLIADPTAGDSLQLTLNGQDQITKVEVLNRQSKQLNGVTVSSYDAKNRILTVLDSNKQAFAVTLNDKTKLDYNTPSPTLAGVEKLLTEGKKVNLTFISSGFGARALSLQVMYKYEGTISTLDNTGRKVTLLLADGTTVTLPYVNLSPAVEYYGKAGATISDLKYGDRVTAILSDDQNTVQTLLVQKVQQFEIVSVDAALNRIRVQSGGVTSDIDLSKVTLTGDSGQTIKTADLAAKGLVNISFSGTTPTSLQSVKLVVGEVLSVDANAKVLMIKDYTGKTQSVNAGGNVTVTKNGVTGSTIASLAAGDRLEMRNDIDGSLILKALTSQAKQFWTYDVTNKQVYVKRASTADDNYRLDLAPNVYIHQGDTTLSVQSLKENDNIIVYFNNNVVVEIQKQ</sequence>
<dbReference type="EMBL" id="JAUQTB010000001">
    <property type="protein sequence ID" value="MDO7905007.1"/>
    <property type="molecule type" value="Genomic_DNA"/>
</dbReference>
<reference evidence="2 3" key="1">
    <citation type="submission" date="2023-07" db="EMBL/GenBank/DDBJ databases">
        <title>Paenibacillus sp. JX-17 nov. isolated from soil.</title>
        <authorList>
            <person name="Wan Y."/>
            <person name="Liu B."/>
        </authorList>
    </citation>
    <scope>NUCLEOTIDE SEQUENCE [LARGE SCALE GENOMIC DNA]</scope>
    <source>
        <strain evidence="2 3">JX-17</strain>
    </source>
</reference>
<dbReference type="RefSeq" id="WP_305022707.1">
    <property type="nucleotide sequence ID" value="NZ_JAUQTB010000001.1"/>
</dbReference>